<dbReference type="PANTHER" id="PTHR39650">
    <property type="entry name" value="CDP-ARCHAEOL SYNTHASE"/>
    <property type="match status" value="1"/>
</dbReference>
<evidence type="ECO:0000256" key="1">
    <source>
        <dbReference type="SAM" id="Phobius"/>
    </source>
</evidence>
<dbReference type="EMBL" id="PEYD01000018">
    <property type="protein sequence ID" value="PIS39621.1"/>
    <property type="molecule type" value="Genomic_DNA"/>
</dbReference>
<dbReference type="InterPro" id="IPR032690">
    <property type="entry name" value="CarS"/>
</dbReference>
<evidence type="ECO:0000313" key="3">
    <source>
        <dbReference type="Proteomes" id="UP000230088"/>
    </source>
</evidence>
<keyword evidence="1" id="KW-1133">Transmembrane helix</keyword>
<organism evidence="2 3">
    <name type="scientific">Candidatus Nealsonbacteria bacterium CG08_land_8_20_14_0_20_38_20</name>
    <dbReference type="NCBI Taxonomy" id="1974705"/>
    <lineage>
        <taxon>Bacteria</taxon>
        <taxon>Candidatus Nealsoniibacteriota</taxon>
    </lineage>
</organism>
<feature type="transmembrane region" description="Helical" evidence="1">
    <location>
        <begin position="6"/>
        <end position="27"/>
    </location>
</feature>
<dbReference type="Pfam" id="PF01864">
    <property type="entry name" value="CarS-like"/>
    <property type="match status" value="1"/>
</dbReference>
<feature type="transmembrane region" description="Helical" evidence="1">
    <location>
        <begin position="97"/>
        <end position="118"/>
    </location>
</feature>
<protein>
    <recommendedName>
        <fullName evidence="4">CDP-2,3-bis-(O-geranylgeranyl)-sn-glycerol synthase</fullName>
    </recommendedName>
</protein>
<keyword evidence="1" id="KW-0472">Membrane</keyword>
<dbReference type="Proteomes" id="UP000230088">
    <property type="component" value="Unassembled WGS sequence"/>
</dbReference>
<gene>
    <name evidence="2" type="ORF">COT33_01005</name>
</gene>
<sequence length="185" mass="21676">MFTLKFILSCLYLFLPAYFTNMASSLIKKHKFLNFLDKPIDSGKKFCGQPIFGSHKSWRGAIFGIVIGFLVAFSQKFLYQFPTIQKISFLDYQKINIYLFGFLICFGAIFGDLLFAFIKRRLKLEPGARFFPFDQTNYVIGAAIVLSPFFKIKIEVWITIFILTFFLHIIINWVGYLLNLHKCRW</sequence>
<dbReference type="AlphaFoldDB" id="A0A2H0YM90"/>
<name>A0A2H0YM90_9BACT</name>
<accession>A0A2H0YM90</accession>
<comment type="caution">
    <text evidence="2">The sequence shown here is derived from an EMBL/GenBank/DDBJ whole genome shotgun (WGS) entry which is preliminary data.</text>
</comment>
<feature type="transmembrane region" description="Helical" evidence="1">
    <location>
        <begin position="58"/>
        <end position="77"/>
    </location>
</feature>
<proteinExistence type="predicted"/>
<evidence type="ECO:0000313" key="2">
    <source>
        <dbReference type="EMBL" id="PIS39621.1"/>
    </source>
</evidence>
<keyword evidence="1" id="KW-0812">Transmembrane</keyword>
<dbReference type="PANTHER" id="PTHR39650:SF1">
    <property type="entry name" value="CDP-ARCHAEOL SYNTHASE"/>
    <property type="match status" value="1"/>
</dbReference>
<evidence type="ECO:0008006" key="4">
    <source>
        <dbReference type="Google" id="ProtNLM"/>
    </source>
</evidence>
<reference evidence="3" key="1">
    <citation type="submission" date="2017-09" db="EMBL/GenBank/DDBJ databases">
        <title>Depth-based differentiation of microbial function through sediment-hosted aquifers and enrichment of novel symbionts in the deep terrestrial subsurface.</title>
        <authorList>
            <person name="Probst A.J."/>
            <person name="Ladd B."/>
            <person name="Jarett J.K."/>
            <person name="Geller-Mcgrath D.E."/>
            <person name="Sieber C.M.K."/>
            <person name="Emerson J.B."/>
            <person name="Anantharaman K."/>
            <person name="Thomas B.C."/>
            <person name="Malmstrom R."/>
            <person name="Stieglmeier M."/>
            <person name="Klingl A."/>
            <person name="Woyke T."/>
            <person name="Ryan C.M."/>
            <person name="Banfield J.F."/>
        </authorList>
    </citation>
    <scope>NUCLEOTIDE SEQUENCE [LARGE SCALE GENOMIC DNA]</scope>
</reference>
<feature type="transmembrane region" description="Helical" evidence="1">
    <location>
        <begin position="156"/>
        <end position="178"/>
    </location>
</feature>